<accession>A0A1D9Q378</accession>
<dbReference type="RefSeq" id="XP_001596635.1">
    <property type="nucleotide sequence ID" value="XM_001596585.1"/>
</dbReference>
<feature type="compositionally biased region" description="Pro residues" evidence="1">
    <location>
        <begin position="515"/>
        <end position="525"/>
    </location>
</feature>
<proteinExistence type="predicted"/>
<dbReference type="InterPro" id="IPR053083">
    <property type="entry name" value="TF_kinase-domain_protein"/>
</dbReference>
<evidence type="ECO:0000259" key="2">
    <source>
        <dbReference type="PROSITE" id="PS50011"/>
    </source>
</evidence>
<feature type="compositionally biased region" description="Pro residues" evidence="1">
    <location>
        <begin position="567"/>
        <end position="587"/>
    </location>
</feature>
<dbReference type="SUPFAM" id="SSF56112">
    <property type="entry name" value="Protein kinase-like (PK-like)"/>
    <property type="match status" value="1"/>
</dbReference>
<dbReference type="PANTHER" id="PTHR44305:SF24">
    <property type="entry name" value="TYROSINE-PROTEIN KINASE C03B1.5-RELATED"/>
    <property type="match status" value="1"/>
</dbReference>
<evidence type="ECO:0000313" key="4">
    <source>
        <dbReference type="Proteomes" id="UP000177798"/>
    </source>
</evidence>
<dbReference type="InterPro" id="IPR000719">
    <property type="entry name" value="Prot_kinase_dom"/>
</dbReference>
<dbReference type="KEGG" id="ssl:SS1G_02856"/>
<dbReference type="OrthoDB" id="310217at2759"/>
<gene>
    <name evidence="3" type="ORF">sscle_04g037630</name>
</gene>
<reference evidence="4" key="1">
    <citation type="journal article" date="2017" name="Genome Biol. Evol.">
        <title>The complete genome sequence of the phytopathogenic fungus Sclerotinia sclerotiorum reveals insights into the genome architecture of broad host range pathogens.</title>
        <authorList>
            <person name="Derbyshire M."/>
            <person name="Denton-Giles M."/>
            <person name="Hegedus D."/>
            <person name="Seifbarghy S."/>
            <person name="Rollins J."/>
            <person name="van Kan J."/>
            <person name="Seidl M.F."/>
            <person name="Faino L."/>
            <person name="Mbengue M."/>
            <person name="Navaud O."/>
            <person name="Raffaele S."/>
            <person name="Hammond-Kosack K."/>
            <person name="Heard S."/>
            <person name="Oliver R."/>
        </authorList>
    </citation>
    <scope>NUCLEOTIDE SEQUENCE [LARGE SCALE GENOMIC DNA]</scope>
    <source>
        <strain evidence="4">ATCC 18683 / 1980 / Ss-1</strain>
    </source>
</reference>
<organism evidence="3 4">
    <name type="scientific">Sclerotinia sclerotiorum (strain ATCC 18683 / 1980 / Ss-1)</name>
    <name type="common">White mold</name>
    <name type="synonym">Whetzelinia sclerotiorum</name>
    <dbReference type="NCBI Taxonomy" id="665079"/>
    <lineage>
        <taxon>Eukaryota</taxon>
        <taxon>Fungi</taxon>
        <taxon>Dikarya</taxon>
        <taxon>Ascomycota</taxon>
        <taxon>Pezizomycotina</taxon>
        <taxon>Leotiomycetes</taxon>
        <taxon>Helotiales</taxon>
        <taxon>Sclerotiniaceae</taxon>
        <taxon>Sclerotinia</taxon>
    </lineage>
</organism>
<dbReference type="GO" id="GO:0005524">
    <property type="term" value="F:ATP binding"/>
    <property type="evidence" value="ECO:0007669"/>
    <property type="project" value="InterPro"/>
</dbReference>
<name>A0A1D9Q378_SCLS1</name>
<dbReference type="Gene3D" id="1.10.510.10">
    <property type="entry name" value="Transferase(Phosphotransferase) domain 1"/>
    <property type="match status" value="1"/>
</dbReference>
<dbReference type="PANTHER" id="PTHR44305">
    <property type="entry name" value="SI:DKEY-192D15.2-RELATED"/>
    <property type="match status" value="1"/>
</dbReference>
<dbReference type="PROSITE" id="PS50011">
    <property type="entry name" value="PROTEIN_KINASE_DOM"/>
    <property type="match status" value="1"/>
</dbReference>
<evidence type="ECO:0000256" key="1">
    <source>
        <dbReference type="SAM" id="MobiDB-lite"/>
    </source>
</evidence>
<protein>
    <recommendedName>
        <fullName evidence="2">Protein kinase domain-containing protein</fullName>
    </recommendedName>
</protein>
<feature type="domain" description="Protein kinase" evidence="2">
    <location>
        <begin position="70"/>
        <end position="414"/>
    </location>
</feature>
<dbReference type="EMBL" id="CP017817">
    <property type="protein sequence ID" value="APA08993.1"/>
    <property type="molecule type" value="Genomic_DNA"/>
</dbReference>
<dbReference type="InterPro" id="IPR011009">
    <property type="entry name" value="Kinase-like_dom_sf"/>
</dbReference>
<feature type="region of interest" description="Disordered" evidence="1">
    <location>
        <begin position="507"/>
        <end position="587"/>
    </location>
</feature>
<evidence type="ECO:0000313" key="3">
    <source>
        <dbReference type="EMBL" id="APA08993.1"/>
    </source>
</evidence>
<dbReference type="Proteomes" id="UP000177798">
    <property type="component" value="Chromosome 4"/>
</dbReference>
<dbReference type="AlphaFoldDB" id="A0A1D9Q378"/>
<dbReference type="VEuPathDB" id="FungiDB:sscle_04g037630"/>
<dbReference type="GO" id="GO:0004672">
    <property type="term" value="F:protein kinase activity"/>
    <property type="evidence" value="ECO:0007669"/>
    <property type="project" value="InterPro"/>
</dbReference>
<sequence>MTDENLNEPQLEDRDLEFYDWQHPVDYGGMPGELEPPQDFVVVDDPGLLRRQKLWLQTDQMWQRPLYPIYRGIELLSTSSDCLVGHWSARTRFGSKHVVVKQRPLTGLTHSARPNLRDESQHYKNMQSLLQPGSGHHVVKMFRKAVVDEGKNTLAQDVGTVERMILEYCTGTLYDFIKQGIRDGTRISERQAWEIFHCLAHSVLIMNHGTENPAHYRRGGPGFNAVDIIHFNLNLRNAYLQDHVDGQHVSGIILKVGSFRRAVKVQRRQGERYHRAFHNRGDVRSRAPEQLYASDMRGMRPWLKDGRSDDRPGRGNTLQSVTYSSRTNVWQVGLIMFCIIHMIKEVDWDNVERIWDRSTERLATGKYTIGSRVRREEDFGFSRTLILTIRECLLIEPSARRNAAQLFEKTKAGLAQANLGAGLNPQQPIVGPLPQQVPQQVPPLELNLEPAPPEPRMDRPPSDYPMPDQQQVPIDIFDRRAAVEAEPDDYLPAYAYNAPAGHALPRSGWGEGLERPPPNYSPPRPADIAQFPPFVPQPAVPQPRHLIPRRPVGLGTPPQRIPCQPVGAPPRVPRAGPNNPPPPSPVP</sequence>